<protein>
    <submittedName>
        <fullName evidence="4">Carbon-nitrogen hydrolase family protein</fullName>
    </submittedName>
</protein>
<comment type="similarity">
    <text evidence="1">Belongs to the carbon-nitrogen hydrolase superfamily. NIT1/NIT2 family.</text>
</comment>
<dbReference type="GO" id="GO:0006541">
    <property type="term" value="P:glutamine metabolic process"/>
    <property type="evidence" value="ECO:0007669"/>
    <property type="project" value="TreeGrafter"/>
</dbReference>
<dbReference type="GO" id="GO:0050152">
    <property type="term" value="F:omega-amidase activity"/>
    <property type="evidence" value="ECO:0007669"/>
    <property type="project" value="TreeGrafter"/>
</dbReference>
<dbReference type="Proteomes" id="UP000473885">
    <property type="component" value="Unassembled WGS sequence"/>
</dbReference>
<organism evidence="4 5">
    <name type="scientific">Clostridium niameyense</name>
    <dbReference type="NCBI Taxonomy" id="1622073"/>
    <lineage>
        <taxon>Bacteria</taxon>
        <taxon>Bacillati</taxon>
        <taxon>Bacillota</taxon>
        <taxon>Clostridia</taxon>
        <taxon>Eubacteriales</taxon>
        <taxon>Clostridiaceae</taxon>
        <taxon>Clostridium</taxon>
    </lineage>
</organism>
<reference evidence="4 5" key="1">
    <citation type="submission" date="2019-04" db="EMBL/GenBank/DDBJ databases">
        <title>Genome sequencing of Clostridium botulinum Groups I-IV and Clostridium butyricum.</title>
        <authorList>
            <person name="Brunt J."/>
            <person name="Van Vliet A.H.M."/>
            <person name="Stringer S.C."/>
            <person name="Carter A.T."/>
            <person name="Peck M.W."/>
        </authorList>
    </citation>
    <scope>NUCLEOTIDE SEQUENCE [LARGE SCALE GENOMIC DNA]</scope>
    <source>
        <strain evidence="4 5">IFR 18/094</strain>
    </source>
</reference>
<dbReference type="InterPro" id="IPR003010">
    <property type="entry name" value="C-N_Hydrolase"/>
</dbReference>
<evidence type="ECO:0000256" key="1">
    <source>
        <dbReference type="ARBA" id="ARBA00010613"/>
    </source>
</evidence>
<dbReference type="PANTHER" id="PTHR23088">
    <property type="entry name" value="NITRILASE-RELATED"/>
    <property type="match status" value="1"/>
</dbReference>
<comment type="caution">
    <text evidence="4">The sequence shown here is derived from an EMBL/GenBank/DDBJ whole genome shotgun (WGS) entry which is preliminary data.</text>
</comment>
<dbReference type="GO" id="GO:0006528">
    <property type="term" value="P:asparagine metabolic process"/>
    <property type="evidence" value="ECO:0007669"/>
    <property type="project" value="TreeGrafter"/>
</dbReference>
<dbReference type="EMBL" id="SXDP01000002">
    <property type="protein sequence ID" value="NEZ46217.1"/>
    <property type="molecule type" value="Genomic_DNA"/>
</dbReference>
<gene>
    <name evidence="4" type="ORF">FDF74_03200</name>
</gene>
<dbReference type="PANTHER" id="PTHR23088:SF30">
    <property type="entry name" value="OMEGA-AMIDASE NIT2"/>
    <property type="match status" value="1"/>
</dbReference>
<proteinExistence type="inferred from homology"/>
<dbReference type="Pfam" id="PF00795">
    <property type="entry name" value="CN_hydrolase"/>
    <property type="match status" value="1"/>
</dbReference>
<sequence>MNMKIALCQMKVVENKGENINKAISMIERSVEKEADMIVLPEMFNCPYDNKYFRHYAEKINLKGDNRGETVQALVKAARDNKVYIIGGSIPEIDTEGRIYNTSIVINKQGEILDVHRKIHLFDIDVKGKIVFKESDVLTSGNTPTVVSTSLGEIGVMICYDIRFPELSRIMVEKGAKIIFTPAAFNMTTGPSHWETLFKCRALDNQVYMVGVSPARCNNSSYVAYGNSLVASPWGEIVGRLDEKEGILFQNIDLKYEEKVREELPLLKHIRRDLYTLKLL</sequence>
<dbReference type="PROSITE" id="PS01227">
    <property type="entry name" value="UPF0012"/>
    <property type="match status" value="1"/>
</dbReference>
<evidence type="ECO:0000256" key="2">
    <source>
        <dbReference type="ARBA" id="ARBA00022801"/>
    </source>
</evidence>
<name>A0A6M0R8W6_9CLOT</name>
<dbReference type="InterPro" id="IPR036526">
    <property type="entry name" value="C-N_Hydrolase_sf"/>
</dbReference>
<dbReference type="PROSITE" id="PS50263">
    <property type="entry name" value="CN_HYDROLASE"/>
    <property type="match status" value="1"/>
</dbReference>
<dbReference type="GO" id="GO:0006107">
    <property type="term" value="P:oxaloacetate metabolic process"/>
    <property type="evidence" value="ECO:0007669"/>
    <property type="project" value="TreeGrafter"/>
</dbReference>
<dbReference type="SUPFAM" id="SSF56317">
    <property type="entry name" value="Carbon-nitrogen hydrolase"/>
    <property type="match status" value="1"/>
</dbReference>
<dbReference type="Gene3D" id="3.60.110.10">
    <property type="entry name" value="Carbon-nitrogen hydrolase"/>
    <property type="match status" value="1"/>
</dbReference>
<evidence type="ECO:0000313" key="5">
    <source>
        <dbReference type="Proteomes" id="UP000473885"/>
    </source>
</evidence>
<dbReference type="CDD" id="cd07572">
    <property type="entry name" value="nit"/>
    <property type="match status" value="1"/>
</dbReference>
<dbReference type="InterPro" id="IPR001110">
    <property type="entry name" value="UPF0012_CS"/>
</dbReference>
<accession>A0A6M0R8W6</accession>
<keyword evidence="5" id="KW-1185">Reference proteome</keyword>
<dbReference type="InterPro" id="IPR045254">
    <property type="entry name" value="Nit1/2_C-N_Hydrolase"/>
</dbReference>
<keyword evidence="2 4" id="KW-0378">Hydrolase</keyword>
<evidence type="ECO:0000313" key="4">
    <source>
        <dbReference type="EMBL" id="NEZ46217.1"/>
    </source>
</evidence>
<evidence type="ECO:0000259" key="3">
    <source>
        <dbReference type="PROSITE" id="PS50263"/>
    </source>
</evidence>
<feature type="domain" description="CN hydrolase" evidence="3">
    <location>
        <begin position="3"/>
        <end position="254"/>
    </location>
</feature>
<dbReference type="AlphaFoldDB" id="A0A6M0R8W6"/>